<reference evidence="3 4" key="1">
    <citation type="submission" date="2014-03" db="EMBL/GenBank/DDBJ databases">
        <title>The draft genome sequence of Marivita geojedonensis KCTC 23882.</title>
        <authorList>
            <person name="Lai Q."/>
            <person name="Shao Z."/>
        </authorList>
    </citation>
    <scope>NUCLEOTIDE SEQUENCE [LARGE SCALE GENOMIC DNA]</scope>
    <source>
        <strain evidence="3 4">DPG-138</strain>
    </source>
</reference>
<dbReference type="Proteomes" id="UP000193926">
    <property type="component" value="Unassembled WGS sequence"/>
</dbReference>
<dbReference type="Pfam" id="PF01425">
    <property type="entry name" value="Amidase"/>
    <property type="match status" value="1"/>
</dbReference>
<dbReference type="GO" id="GO:0003824">
    <property type="term" value="F:catalytic activity"/>
    <property type="evidence" value="ECO:0007669"/>
    <property type="project" value="InterPro"/>
</dbReference>
<comment type="caution">
    <text evidence="3">The sequence shown here is derived from an EMBL/GenBank/DDBJ whole genome shotgun (WGS) entry which is preliminary data.</text>
</comment>
<evidence type="ECO:0000313" key="3">
    <source>
        <dbReference type="EMBL" id="OSQ51620.1"/>
    </source>
</evidence>
<gene>
    <name evidence="3" type="ORF">MGEO_06760</name>
</gene>
<dbReference type="PANTHER" id="PTHR11895:SF7">
    <property type="entry name" value="GLUTAMYL-TRNA(GLN) AMIDOTRANSFERASE SUBUNIT A, MITOCHONDRIAL"/>
    <property type="match status" value="1"/>
</dbReference>
<sequence length="443" mass="44680">MTDATALAAAIADGQVTAREVMAASLARVCEVPGAVARVLPEADALALADAPAQGPFSGVPFLGKDLGSSARGLGIAAGVPALRDRLPDPFEDSAIFATFRAAGLVPFGLTSVPEFGLALTTEPRGTPPAANPFDPALSAGGSSGGAVLAVATGIVAIAHATDAAGSIRVPAACCGLWGSKPSRGAVPEGPDFGNHLMGIASELVVARSLRDVETVFHAVAGTSPVATSEPKRIGLCLPPGASVETAAVLRNTADTLTAQGHVVTDIPPPSELAAECDRVARAILTVSLAEWVDALDLSEPDITPIAASIATEGRAMTGTEVFALTRDVARLSHEAAALFEDFDAILMPVLSGPPPRIGSFPDAETSPEVRFARMAEIAPMATLANVAGLPALAFPAGFRNGLPIGAQLLGPLGKDADLLALAACLAHCTDIPFPHPIAGLPT</sequence>
<proteinExistence type="inferred from homology"/>
<accession>A0A1X4NMQ8</accession>
<dbReference type="SUPFAM" id="SSF75304">
    <property type="entry name" value="Amidase signature (AS) enzymes"/>
    <property type="match status" value="1"/>
</dbReference>
<keyword evidence="4" id="KW-1185">Reference proteome</keyword>
<evidence type="ECO:0000313" key="4">
    <source>
        <dbReference type="Proteomes" id="UP000193926"/>
    </source>
</evidence>
<dbReference type="InterPro" id="IPR023631">
    <property type="entry name" value="Amidase_dom"/>
</dbReference>
<dbReference type="OrthoDB" id="9777859at2"/>
<evidence type="ECO:0000256" key="1">
    <source>
        <dbReference type="ARBA" id="ARBA00009199"/>
    </source>
</evidence>
<dbReference type="InterPro" id="IPR036928">
    <property type="entry name" value="AS_sf"/>
</dbReference>
<evidence type="ECO:0000259" key="2">
    <source>
        <dbReference type="Pfam" id="PF01425"/>
    </source>
</evidence>
<dbReference type="Gene3D" id="3.90.1300.10">
    <property type="entry name" value="Amidase signature (AS) domain"/>
    <property type="match status" value="1"/>
</dbReference>
<dbReference type="RefSeq" id="WP_085635976.1">
    <property type="nucleotide sequence ID" value="NZ_JFKC01000004.1"/>
</dbReference>
<comment type="similarity">
    <text evidence="1">Belongs to the amidase family.</text>
</comment>
<dbReference type="AlphaFoldDB" id="A0A1X4NMQ8"/>
<name>A0A1X4NMQ8_9RHOB</name>
<dbReference type="InterPro" id="IPR000120">
    <property type="entry name" value="Amidase"/>
</dbReference>
<protein>
    <recommendedName>
        <fullName evidence="2">Amidase domain-containing protein</fullName>
    </recommendedName>
</protein>
<dbReference type="STRING" id="1123756.MGEO_06760"/>
<feature type="domain" description="Amidase" evidence="2">
    <location>
        <begin position="47"/>
        <end position="420"/>
    </location>
</feature>
<organism evidence="3 4">
    <name type="scientific">Marivita geojedonensis</name>
    <dbReference type="NCBI Taxonomy" id="1123756"/>
    <lineage>
        <taxon>Bacteria</taxon>
        <taxon>Pseudomonadati</taxon>
        <taxon>Pseudomonadota</taxon>
        <taxon>Alphaproteobacteria</taxon>
        <taxon>Rhodobacterales</taxon>
        <taxon>Roseobacteraceae</taxon>
        <taxon>Marivita</taxon>
    </lineage>
</organism>
<dbReference type="EMBL" id="JFKC01000004">
    <property type="protein sequence ID" value="OSQ51620.1"/>
    <property type="molecule type" value="Genomic_DNA"/>
</dbReference>
<dbReference type="PANTHER" id="PTHR11895">
    <property type="entry name" value="TRANSAMIDASE"/>
    <property type="match status" value="1"/>
</dbReference>